<feature type="compositionally biased region" description="Polar residues" evidence="11">
    <location>
        <begin position="324"/>
        <end position="338"/>
    </location>
</feature>
<dbReference type="Gene3D" id="3.40.1360.10">
    <property type="match status" value="1"/>
</dbReference>
<feature type="compositionally biased region" description="Polar residues" evidence="11">
    <location>
        <begin position="344"/>
        <end position="355"/>
    </location>
</feature>
<dbReference type="PANTHER" id="PTHR10848">
    <property type="entry name" value="MEIOTIC RECOMBINATION PROTEIN SPO11"/>
    <property type="match status" value="1"/>
</dbReference>
<evidence type="ECO:0000256" key="3">
    <source>
        <dbReference type="ARBA" id="ARBA00006559"/>
    </source>
</evidence>
<dbReference type="PANTHER" id="PTHR10848:SF0">
    <property type="entry name" value="MEIOTIC RECOMBINATION PROTEIN SPO11"/>
    <property type="match status" value="1"/>
</dbReference>
<protein>
    <recommendedName>
        <fullName evidence="4">DNA topoisomerase (ATP-hydrolyzing)</fullName>
        <ecNumber evidence="4">5.6.2.2</ecNumber>
    </recommendedName>
</protein>
<evidence type="ECO:0000259" key="13">
    <source>
        <dbReference type="Pfam" id="PF21180"/>
    </source>
</evidence>
<evidence type="ECO:0000256" key="6">
    <source>
        <dbReference type="ARBA" id="ARBA00022842"/>
    </source>
</evidence>
<feature type="region of interest" description="Disordered" evidence="11">
    <location>
        <begin position="1"/>
        <end position="46"/>
    </location>
</feature>
<dbReference type="Proteomes" id="UP001302676">
    <property type="component" value="Unassembled WGS sequence"/>
</dbReference>
<keyword evidence="5" id="KW-0479">Metal-binding</keyword>
<dbReference type="InterPro" id="IPR036078">
    <property type="entry name" value="Spo11/TopoVI_A_sf"/>
</dbReference>
<reference evidence="14" key="1">
    <citation type="journal article" date="2023" name="Mol. Phylogenet. Evol.">
        <title>Genome-scale phylogeny and comparative genomics of the fungal order Sordariales.</title>
        <authorList>
            <person name="Hensen N."/>
            <person name="Bonometti L."/>
            <person name="Westerberg I."/>
            <person name="Brannstrom I.O."/>
            <person name="Guillou S."/>
            <person name="Cros-Aarteil S."/>
            <person name="Calhoun S."/>
            <person name="Haridas S."/>
            <person name="Kuo A."/>
            <person name="Mondo S."/>
            <person name="Pangilinan J."/>
            <person name="Riley R."/>
            <person name="LaButti K."/>
            <person name="Andreopoulos B."/>
            <person name="Lipzen A."/>
            <person name="Chen C."/>
            <person name="Yan M."/>
            <person name="Daum C."/>
            <person name="Ng V."/>
            <person name="Clum A."/>
            <person name="Steindorff A."/>
            <person name="Ohm R.A."/>
            <person name="Martin F."/>
            <person name="Silar P."/>
            <person name="Natvig D.O."/>
            <person name="Lalanne C."/>
            <person name="Gautier V."/>
            <person name="Ament-Velasquez S.L."/>
            <person name="Kruys A."/>
            <person name="Hutchinson M.I."/>
            <person name="Powell A.J."/>
            <person name="Barry K."/>
            <person name="Miller A.N."/>
            <person name="Grigoriev I.V."/>
            <person name="Debuchy R."/>
            <person name="Gladieux P."/>
            <person name="Hiltunen Thoren M."/>
            <person name="Johannesson H."/>
        </authorList>
    </citation>
    <scope>NUCLEOTIDE SEQUENCE</scope>
    <source>
        <strain evidence="14">CBS 141.50</strain>
    </source>
</reference>
<feature type="compositionally biased region" description="Polar residues" evidence="11">
    <location>
        <begin position="13"/>
        <end position="22"/>
    </location>
</feature>
<dbReference type="SUPFAM" id="SSF56726">
    <property type="entry name" value="DNA topoisomerase IV, alpha subunit"/>
    <property type="match status" value="1"/>
</dbReference>
<evidence type="ECO:0000313" key="15">
    <source>
        <dbReference type="Proteomes" id="UP001302676"/>
    </source>
</evidence>
<dbReference type="CDD" id="cd00223">
    <property type="entry name" value="TOPRIM_TopoIIB_SPO"/>
    <property type="match status" value="1"/>
</dbReference>
<dbReference type="Pfam" id="PF21180">
    <property type="entry name" value="TOP6A-Spo11_Toprim"/>
    <property type="match status" value="1"/>
</dbReference>
<evidence type="ECO:0000256" key="9">
    <source>
        <dbReference type="ARBA" id="ARBA00023235"/>
    </source>
</evidence>
<evidence type="ECO:0000256" key="7">
    <source>
        <dbReference type="ARBA" id="ARBA00023029"/>
    </source>
</evidence>
<name>A0AAN6ZKZ4_9PEZI</name>
<dbReference type="GO" id="GO:0003918">
    <property type="term" value="F:DNA topoisomerase type II (double strand cut, ATP-hydrolyzing) activity"/>
    <property type="evidence" value="ECO:0007669"/>
    <property type="project" value="UniProtKB-UniRule"/>
</dbReference>
<dbReference type="GO" id="GO:0000228">
    <property type="term" value="C:nuclear chromosome"/>
    <property type="evidence" value="ECO:0007669"/>
    <property type="project" value="TreeGrafter"/>
</dbReference>
<dbReference type="PROSITE" id="PS52041">
    <property type="entry name" value="TOPO_IIB"/>
    <property type="match status" value="1"/>
</dbReference>
<evidence type="ECO:0000256" key="1">
    <source>
        <dbReference type="ARBA" id="ARBA00000185"/>
    </source>
</evidence>
<keyword evidence="15" id="KW-1185">Reference proteome</keyword>
<evidence type="ECO:0000256" key="5">
    <source>
        <dbReference type="ARBA" id="ARBA00022723"/>
    </source>
</evidence>
<dbReference type="GO" id="GO:0003677">
    <property type="term" value="F:DNA binding"/>
    <property type="evidence" value="ECO:0007669"/>
    <property type="project" value="UniProtKB-UniRule"/>
</dbReference>
<comment type="cofactor">
    <cofactor evidence="2">
        <name>Mg(2+)</name>
        <dbReference type="ChEBI" id="CHEBI:18420"/>
    </cofactor>
</comment>
<evidence type="ECO:0000256" key="11">
    <source>
        <dbReference type="SAM" id="MobiDB-lite"/>
    </source>
</evidence>
<dbReference type="GO" id="GO:0007131">
    <property type="term" value="P:reciprocal meiotic recombination"/>
    <property type="evidence" value="ECO:0007669"/>
    <property type="project" value="TreeGrafter"/>
</dbReference>
<evidence type="ECO:0000256" key="8">
    <source>
        <dbReference type="ARBA" id="ARBA00023125"/>
    </source>
</evidence>
<proteinExistence type="inferred from homology"/>
<dbReference type="GO" id="GO:0005524">
    <property type="term" value="F:ATP binding"/>
    <property type="evidence" value="ECO:0007669"/>
    <property type="project" value="InterPro"/>
</dbReference>
<dbReference type="InterPro" id="IPR034136">
    <property type="entry name" value="TOPRIM_Topo6A/Spo11"/>
</dbReference>
<dbReference type="InterPro" id="IPR002815">
    <property type="entry name" value="Spo11/TopoVI_A"/>
</dbReference>
<dbReference type="EMBL" id="MU853599">
    <property type="protein sequence ID" value="KAK4142312.1"/>
    <property type="molecule type" value="Genomic_DNA"/>
</dbReference>
<dbReference type="GeneID" id="87814295"/>
<feature type="domain" description="Spo11/DNA topoisomerase VI subunit A N-terminal" evidence="12">
    <location>
        <begin position="107"/>
        <end position="168"/>
    </location>
</feature>
<dbReference type="InterPro" id="IPR036388">
    <property type="entry name" value="WH-like_DNA-bd_sf"/>
</dbReference>
<dbReference type="RefSeq" id="XP_062635683.1">
    <property type="nucleotide sequence ID" value="XM_062777682.1"/>
</dbReference>
<sequence length="462" mass="50919">MFSASGARRDPVTKSQTRSRVNQRVLPARTVDSDEAPVPHQGQTSALSRIEDLFESIVDALDSGEELVIPYQNSRTPQNEQKGASSQQSREPFDVIRFPGRTIQEAKRFEAMFRILEMSHQALLSGNIITKRNIYYQNPGLFKSQSFVDVMVDNLASTLGIGREDLNIVAAAKGLISGPINITLRDGSTHCCDAPGDSGMLLPSASLIQRIDFRGVRWVLVVEKEATFRTLAASRYCVASQAGHGVLITAKGFPDLATRRFLSFLQRARPNLALHALVDFDPHGVAIMRTYKYGSKRLGHEENATSSRLRWLGILSDDVLPNGSADSNASSHDSQGHSQETESQDSATYSLDGSQNSFERRIKRARVEVTRGPSDSVLPLTLGDRKKAVDVIKEIVNVEEPGDDEMGQIRELQRMLMLNVKAEIQAVDNFGDLAGWLDEKLIGAGRGQGVSRGWFLLPTDEL</sequence>
<reference evidence="14" key="2">
    <citation type="submission" date="2023-05" db="EMBL/GenBank/DDBJ databases">
        <authorList>
            <consortium name="Lawrence Berkeley National Laboratory"/>
            <person name="Steindorff A."/>
            <person name="Hensen N."/>
            <person name="Bonometti L."/>
            <person name="Westerberg I."/>
            <person name="Brannstrom I.O."/>
            <person name="Guillou S."/>
            <person name="Cros-Aarteil S."/>
            <person name="Calhoun S."/>
            <person name="Haridas S."/>
            <person name="Kuo A."/>
            <person name="Mondo S."/>
            <person name="Pangilinan J."/>
            <person name="Riley R."/>
            <person name="Labutti K."/>
            <person name="Andreopoulos B."/>
            <person name="Lipzen A."/>
            <person name="Chen C."/>
            <person name="Yanf M."/>
            <person name="Daum C."/>
            <person name="Ng V."/>
            <person name="Clum A."/>
            <person name="Ohm R."/>
            <person name="Martin F."/>
            <person name="Silar P."/>
            <person name="Natvig D."/>
            <person name="Lalanne C."/>
            <person name="Gautier V."/>
            <person name="Ament-Velasquez S.L."/>
            <person name="Kruys A."/>
            <person name="Hutchinson M.I."/>
            <person name="Powell A.J."/>
            <person name="Barry K."/>
            <person name="Miller A.N."/>
            <person name="Grigoriev I.V."/>
            <person name="Debuchy R."/>
            <person name="Gladieux P."/>
            <person name="Thoren M.H."/>
            <person name="Johannesson H."/>
        </authorList>
    </citation>
    <scope>NUCLEOTIDE SEQUENCE</scope>
    <source>
        <strain evidence="14">CBS 141.50</strain>
    </source>
</reference>
<feature type="region of interest" description="Disordered" evidence="11">
    <location>
        <begin position="71"/>
        <end position="92"/>
    </location>
</feature>
<dbReference type="GO" id="GO:0042138">
    <property type="term" value="P:meiotic DNA double-strand break formation"/>
    <property type="evidence" value="ECO:0007669"/>
    <property type="project" value="TreeGrafter"/>
</dbReference>
<dbReference type="Gene3D" id="1.10.10.10">
    <property type="entry name" value="Winged helix-like DNA-binding domain superfamily/Winged helix DNA-binding domain"/>
    <property type="match status" value="1"/>
</dbReference>
<evidence type="ECO:0000313" key="14">
    <source>
        <dbReference type="EMBL" id="KAK4142312.1"/>
    </source>
</evidence>
<evidence type="ECO:0000256" key="2">
    <source>
        <dbReference type="ARBA" id="ARBA00001946"/>
    </source>
</evidence>
<dbReference type="EC" id="5.6.2.2" evidence="4"/>
<dbReference type="Pfam" id="PF04406">
    <property type="entry name" value="TP6A_N"/>
    <property type="match status" value="1"/>
</dbReference>
<feature type="compositionally biased region" description="Polar residues" evidence="11">
    <location>
        <begin position="71"/>
        <end position="90"/>
    </location>
</feature>
<gene>
    <name evidence="14" type="ORF">C8A04DRAFT_13377</name>
</gene>
<keyword evidence="7 10" id="KW-0799">Topoisomerase</keyword>
<dbReference type="GO" id="GO:0000706">
    <property type="term" value="P:meiotic DNA double-strand break processing"/>
    <property type="evidence" value="ECO:0007669"/>
    <property type="project" value="TreeGrafter"/>
</dbReference>
<keyword evidence="8 10" id="KW-0238">DNA-binding</keyword>
<organism evidence="14 15">
    <name type="scientific">Dichotomopilus funicola</name>
    <dbReference type="NCBI Taxonomy" id="1934379"/>
    <lineage>
        <taxon>Eukaryota</taxon>
        <taxon>Fungi</taxon>
        <taxon>Dikarya</taxon>
        <taxon>Ascomycota</taxon>
        <taxon>Pezizomycotina</taxon>
        <taxon>Sordariomycetes</taxon>
        <taxon>Sordariomycetidae</taxon>
        <taxon>Sordariales</taxon>
        <taxon>Chaetomiaceae</taxon>
        <taxon>Dichotomopilus</taxon>
    </lineage>
</organism>
<evidence type="ECO:0000256" key="10">
    <source>
        <dbReference type="PROSITE-ProRule" id="PRU01385"/>
    </source>
</evidence>
<dbReference type="GO" id="GO:0046872">
    <property type="term" value="F:metal ion binding"/>
    <property type="evidence" value="ECO:0007669"/>
    <property type="project" value="UniProtKB-KW"/>
</dbReference>
<comment type="caution">
    <text evidence="14">The sequence shown here is derived from an EMBL/GenBank/DDBJ whole genome shotgun (WGS) entry which is preliminary data.</text>
</comment>
<keyword evidence="6" id="KW-0460">Magnesium</keyword>
<feature type="region of interest" description="Disordered" evidence="11">
    <location>
        <begin position="322"/>
        <end position="355"/>
    </location>
</feature>
<feature type="domain" description="Topoisomerase 6 subunit A/Spo11 TOPRIM" evidence="13">
    <location>
        <begin position="218"/>
        <end position="345"/>
    </location>
</feature>
<dbReference type="PRINTS" id="PR01550">
    <property type="entry name" value="TOP6AFAMILY"/>
</dbReference>
<dbReference type="InterPro" id="IPR013049">
    <property type="entry name" value="Spo11/TopoVI_A_N"/>
</dbReference>
<comment type="catalytic activity">
    <reaction evidence="1 10">
        <text>ATP-dependent breakage, passage and rejoining of double-stranded DNA.</text>
        <dbReference type="EC" id="5.6.2.2"/>
    </reaction>
</comment>
<accession>A0AAN6ZKZ4</accession>
<comment type="similarity">
    <text evidence="3 10">Belongs to the TOP6A family.</text>
</comment>
<evidence type="ECO:0000259" key="12">
    <source>
        <dbReference type="Pfam" id="PF04406"/>
    </source>
</evidence>
<dbReference type="AlphaFoldDB" id="A0AAN6ZKZ4"/>
<feature type="active site" description="O-(5'-phospho-DNA)-tyrosine intermediate" evidence="10">
    <location>
        <position position="136"/>
    </location>
</feature>
<keyword evidence="9 10" id="KW-0413">Isomerase</keyword>
<evidence type="ECO:0000256" key="4">
    <source>
        <dbReference type="ARBA" id="ARBA00012895"/>
    </source>
</evidence>